<accession>A0ABM1LZ34</accession>
<protein>
    <recommendedName>
        <fullName evidence="1">non-specific serine/threonine protein kinase</fullName>
        <ecNumber evidence="1">2.7.11.1</ecNumber>
    </recommendedName>
</protein>
<dbReference type="InterPro" id="IPR024678">
    <property type="entry name" value="Kinase_OSR1/WNK_CCT"/>
</dbReference>
<evidence type="ECO:0000313" key="11">
    <source>
        <dbReference type="RefSeq" id="XP_016652661.1"/>
    </source>
</evidence>
<dbReference type="Pfam" id="PF12202">
    <property type="entry name" value="OSR1_C"/>
    <property type="match status" value="1"/>
</dbReference>
<evidence type="ECO:0000256" key="1">
    <source>
        <dbReference type="ARBA" id="ARBA00012513"/>
    </source>
</evidence>
<sequence length="532" mass="59241">MDSCSGLVGGKSDCDDGGVVEKDPTGKYLRYDEVLGRGAFKTVYKAFDEVEGIEVAWCQVNVEDVLQSPEQLERLYSEVHLLKSLKHQNIVKFFNSWVDDKNKTINMITELFTSGSLRHMAPELYDEEYNELVDIYSFGMCMLEMVTCEYPYSECKNPAQIYKKVTSGIKPASLGKVENPQVKQFIEKCLVPASMRLTATELLKDPFLAADNLKERSCDLSQLPNLVPKLVNLPQPEARPMDVDTNDQKFSIGSCRKSVNETSNSSALEFRRFTENNEFRLRAEQNTDNTVSLTLRIADTCGRVRNIHFEFYLDSDTAMSIAGEMVEQLELSHEDVSVIAELIDKLIMKLVPGWKPSSESSSCGANSSCGDHPAHQNILSPLAYAEDQDNQASMISDTSACSAEYDVPTASCAGNVKVSELAKYSSDECCTGSDGYGSSPDCMVKGGLKEKSYEAGSGDSLVMNDACPDMSSICSLSELSLVDKDWYDELKGEIVAIDVQYHQCLLELLRMREEEIQNAKKRWIEKKKIAAN</sequence>
<dbReference type="SUPFAM" id="SSF56112">
    <property type="entry name" value="Protein kinase-like (PK-like)"/>
    <property type="match status" value="1"/>
</dbReference>
<comment type="catalytic activity">
    <reaction evidence="8">
        <text>L-seryl-[protein] + ATP = O-phospho-L-seryl-[protein] + ADP + H(+)</text>
        <dbReference type="Rhea" id="RHEA:17989"/>
        <dbReference type="Rhea" id="RHEA-COMP:9863"/>
        <dbReference type="Rhea" id="RHEA-COMP:11604"/>
        <dbReference type="ChEBI" id="CHEBI:15378"/>
        <dbReference type="ChEBI" id="CHEBI:29999"/>
        <dbReference type="ChEBI" id="CHEBI:30616"/>
        <dbReference type="ChEBI" id="CHEBI:83421"/>
        <dbReference type="ChEBI" id="CHEBI:456216"/>
        <dbReference type="EC" id="2.7.11.1"/>
    </reaction>
</comment>
<dbReference type="Proteomes" id="UP000694861">
    <property type="component" value="Unplaced"/>
</dbReference>
<evidence type="ECO:0000256" key="2">
    <source>
        <dbReference type="ARBA" id="ARBA00022527"/>
    </source>
</evidence>
<evidence type="ECO:0000256" key="8">
    <source>
        <dbReference type="ARBA" id="ARBA00048679"/>
    </source>
</evidence>
<dbReference type="PANTHER" id="PTHR13902">
    <property type="entry name" value="SERINE/THREONINE-PROTEIN KINASE WNK WITH NO LYSINE -RELATED"/>
    <property type="match status" value="1"/>
</dbReference>
<comment type="catalytic activity">
    <reaction evidence="7">
        <text>L-threonyl-[protein] + ATP = O-phospho-L-threonyl-[protein] + ADP + H(+)</text>
        <dbReference type="Rhea" id="RHEA:46608"/>
        <dbReference type="Rhea" id="RHEA-COMP:11060"/>
        <dbReference type="Rhea" id="RHEA-COMP:11605"/>
        <dbReference type="ChEBI" id="CHEBI:15378"/>
        <dbReference type="ChEBI" id="CHEBI:30013"/>
        <dbReference type="ChEBI" id="CHEBI:30616"/>
        <dbReference type="ChEBI" id="CHEBI:61977"/>
        <dbReference type="ChEBI" id="CHEBI:456216"/>
        <dbReference type="EC" id="2.7.11.1"/>
    </reaction>
</comment>
<dbReference type="PROSITE" id="PS50011">
    <property type="entry name" value="PROTEIN_KINASE_DOM"/>
    <property type="match status" value="1"/>
</dbReference>
<evidence type="ECO:0000256" key="5">
    <source>
        <dbReference type="ARBA" id="ARBA00022777"/>
    </source>
</evidence>
<dbReference type="InterPro" id="IPR000719">
    <property type="entry name" value="Prot_kinase_dom"/>
</dbReference>
<dbReference type="RefSeq" id="XP_016652661.1">
    <property type="nucleotide sequence ID" value="XM_016797175.1"/>
</dbReference>
<dbReference type="Gene3D" id="3.10.20.90">
    <property type="entry name" value="Phosphatidylinositol 3-kinase Catalytic Subunit, Chain A, domain 1"/>
    <property type="match status" value="1"/>
</dbReference>
<keyword evidence="10" id="KW-1185">Reference proteome</keyword>
<evidence type="ECO:0000256" key="4">
    <source>
        <dbReference type="ARBA" id="ARBA00022741"/>
    </source>
</evidence>
<dbReference type="EC" id="2.7.11.1" evidence="1"/>
<dbReference type="InterPro" id="IPR050588">
    <property type="entry name" value="WNK_Ser-Thr_kinase"/>
</dbReference>
<dbReference type="Pfam" id="PF00069">
    <property type="entry name" value="Pkinase"/>
    <property type="match status" value="1"/>
</dbReference>
<keyword evidence="5" id="KW-0418">Kinase</keyword>
<organism evidence="10 11">
    <name type="scientific">Prunus mume</name>
    <name type="common">Japanese apricot</name>
    <name type="synonym">Armeniaca mume</name>
    <dbReference type="NCBI Taxonomy" id="102107"/>
    <lineage>
        <taxon>Eukaryota</taxon>
        <taxon>Viridiplantae</taxon>
        <taxon>Streptophyta</taxon>
        <taxon>Embryophyta</taxon>
        <taxon>Tracheophyta</taxon>
        <taxon>Spermatophyta</taxon>
        <taxon>Magnoliopsida</taxon>
        <taxon>eudicotyledons</taxon>
        <taxon>Gunneridae</taxon>
        <taxon>Pentapetalae</taxon>
        <taxon>rosids</taxon>
        <taxon>fabids</taxon>
        <taxon>Rosales</taxon>
        <taxon>Rosaceae</taxon>
        <taxon>Amygdaloideae</taxon>
        <taxon>Amygdaleae</taxon>
        <taxon>Prunus</taxon>
    </lineage>
</organism>
<reference evidence="10" key="1">
    <citation type="journal article" date="2012" name="Nat. Commun.">
        <title>The genome of Prunus mume.</title>
        <authorList>
            <person name="Zhang Q."/>
            <person name="Chen W."/>
            <person name="Sun L."/>
            <person name="Zhao F."/>
            <person name="Huang B."/>
            <person name="Yang W."/>
            <person name="Tao Y."/>
            <person name="Wang J."/>
            <person name="Yuan Z."/>
            <person name="Fan G."/>
            <person name="Xing Z."/>
            <person name="Han C."/>
            <person name="Pan H."/>
            <person name="Zhong X."/>
            <person name="Shi W."/>
            <person name="Liang X."/>
            <person name="Du D."/>
            <person name="Sun F."/>
            <person name="Xu Z."/>
            <person name="Hao R."/>
            <person name="Lv T."/>
            <person name="Lv Y."/>
            <person name="Zheng Z."/>
            <person name="Sun M."/>
            <person name="Luo L."/>
            <person name="Cai M."/>
            <person name="Gao Y."/>
            <person name="Wang J."/>
            <person name="Yin Y."/>
            <person name="Xu X."/>
            <person name="Cheng T."/>
            <person name="Wang J."/>
        </authorList>
    </citation>
    <scope>NUCLEOTIDE SEQUENCE [LARGE SCALE GENOMIC DNA]</scope>
</reference>
<keyword evidence="3" id="KW-0808">Transferase</keyword>
<dbReference type="GeneID" id="103343802"/>
<reference evidence="11" key="2">
    <citation type="submission" date="2025-08" db="UniProtKB">
        <authorList>
            <consortium name="RefSeq"/>
        </authorList>
    </citation>
    <scope>IDENTIFICATION</scope>
</reference>
<evidence type="ECO:0000256" key="7">
    <source>
        <dbReference type="ARBA" id="ARBA00047899"/>
    </source>
</evidence>
<keyword evidence="6" id="KW-0067">ATP-binding</keyword>
<evidence type="ECO:0000256" key="6">
    <source>
        <dbReference type="ARBA" id="ARBA00022840"/>
    </source>
</evidence>
<name>A0ABM1LZ34_PRUMU</name>
<proteinExistence type="predicted"/>
<evidence type="ECO:0000259" key="9">
    <source>
        <dbReference type="PROSITE" id="PS50011"/>
    </source>
</evidence>
<evidence type="ECO:0000256" key="3">
    <source>
        <dbReference type="ARBA" id="ARBA00022679"/>
    </source>
</evidence>
<dbReference type="InterPro" id="IPR011009">
    <property type="entry name" value="Kinase-like_dom_sf"/>
</dbReference>
<dbReference type="Gene3D" id="1.10.510.10">
    <property type="entry name" value="Transferase(Phosphotransferase) domain 1"/>
    <property type="match status" value="1"/>
</dbReference>
<gene>
    <name evidence="11" type="primary">LOC103343802</name>
</gene>
<evidence type="ECO:0000313" key="10">
    <source>
        <dbReference type="Proteomes" id="UP000694861"/>
    </source>
</evidence>
<keyword evidence="4" id="KW-0547">Nucleotide-binding</keyword>
<keyword evidence="2" id="KW-0723">Serine/threonine-protein kinase</keyword>
<feature type="domain" description="Protein kinase" evidence="9">
    <location>
        <begin position="1"/>
        <end position="208"/>
    </location>
</feature>
<dbReference type="Gene3D" id="3.30.200.20">
    <property type="entry name" value="Phosphorylase Kinase, domain 1"/>
    <property type="match status" value="1"/>
</dbReference>